<evidence type="ECO:0008006" key="4">
    <source>
        <dbReference type="Google" id="ProtNLM"/>
    </source>
</evidence>
<dbReference type="EMBL" id="BARV01021004">
    <property type="protein sequence ID" value="GAI19295.1"/>
    <property type="molecule type" value="Genomic_DNA"/>
</dbReference>
<dbReference type="GO" id="GO:0005829">
    <property type="term" value="C:cytosol"/>
    <property type="evidence" value="ECO:0007669"/>
    <property type="project" value="TreeGrafter"/>
</dbReference>
<dbReference type="GO" id="GO:0016887">
    <property type="term" value="F:ATP hydrolysis activity"/>
    <property type="evidence" value="ECO:0007669"/>
    <property type="project" value="TreeGrafter"/>
</dbReference>
<proteinExistence type="predicted"/>
<evidence type="ECO:0000256" key="2">
    <source>
        <dbReference type="ARBA" id="ARBA00022840"/>
    </source>
</evidence>
<dbReference type="AlphaFoldDB" id="X1MX78"/>
<keyword evidence="2" id="KW-0067">ATP-binding</keyword>
<dbReference type="InterPro" id="IPR027417">
    <property type="entry name" value="P-loop_NTPase"/>
</dbReference>
<dbReference type="GO" id="GO:0009898">
    <property type="term" value="C:cytoplasmic side of plasma membrane"/>
    <property type="evidence" value="ECO:0007669"/>
    <property type="project" value="TreeGrafter"/>
</dbReference>
<dbReference type="Gene3D" id="3.40.50.300">
    <property type="entry name" value="P-loop containing nucleotide triphosphate hydrolases"/>
    <property type="match status" value="1"/>
</dbReference>
<name>X1MX78_9ZZZZ</name>
<dbReference type="GO" id="GO:0051782">
    <property type="term" value="P:negative regulation of cell division"/>
    <property type="evidence" value="ECO:0007669"/>
    <property type="project" value="TreeGrafter"/>
</dbReference>
<accession>X1MX78</accession>
<evidence type="ECO:0000256" key="1">
    <source>
        <dbReference type="ARBA" id="ARBA00022741"/>
    </source>
</evidence>
<sequence>YCAPNELLRVFISKISNRYQYVVMDNEAGMEHLSRRTTNDVDVLFIIAEPSLISIRSAIKVSQTAKQIKLKVKKIFLVLNRTRMDTDLKKLDTDLHGFGFIGMIPEDNLIKERGEKAGDLLSLPEDSLAVKAVGEIMRKAEII</sequence>
<dbReference type="PANTHER" id="PTHR43384:SF6">
    <property type="entry name" value="SEPTUM SITE-DETERMINING PROTEIN MIND HOMOLOG, CHLOROPLASTIC"/>
    <property type="match status" value="1"/>
</dbReference>
<organism evidence="3">
    <name type="scientific">marine sediment metagenome</name>
    <dbReference type="NCBI Taxonomy" id="412755"/>
    <lineage>
        <taxon>unclassified sequences</taxon>
        <taxon>metagenomes</taxon>
        <taxon>ecological metagenomes</taxon>
    </lineage>
</organism>
<protein>
    <recommendedName>
        <fullName evidence="4">CobQ/CobB/MinD/ParA nucleotide binding domain-containing protein</fullName>
    </recommendedName>
</protein>
<dbReference type="PANTHER" id="PTHR43384">
    <property type="entry name" value="SEPTUM SITE-DETERMINING PROTEIN MIND HOMOLOG, CHLOROPLASTIC-RELATED"/>
    <property type="match status" value="1"/>
</dbReference>
<dbReference type="SUPFAM" id="SSF52540">
    <property type="entry name" value="P-loop containing nucleoside triphosphate hydrolases"/>
    <property type="match status" value="1"/>
</dbReference>
<evidence type="ECO:0000313" key="3">
    <source>
        <dbReference type="EMBL" id="GAI19295.1"/>
    </source>
</evidence>
<feature type="non-terminal residue" evidence="3">
    <location>
        <position position="1"/>
    </location>
</feature>
<dbReference type="GO" id="GO:0005524">
    <property type="term" value="F:ATP binding"/>
    <property type="evidence" value="ECO:0007669"/>
    <property type="project" value="UniProtKB-KW"/>
</dbReference>
<gene>
    <name evidence="3" type="ORF">S06H3_34906</name>
</gene>
<reference evidence="3" key="1">
    <citation type="journal article" date="2014" name="Front. Microbiol.">
        <title>High frequency of phylogenetically diverse reductive dehalogenase-homologous genes in deep subseafloor sedimentary metagenomes.</title>
        <authorList>
            <person name="Kawai M."/>
            <person name="Futagami T."/>
            <person name="Toyoda A."/>
            <person name="Takaki Y."/>
            <person name="Nishi S."/>
            <person name="Hori S."/>
            <person name="Arai W."/>
            <person name="Tsubouchi T."/>
            <person name="Morono Y."/>
            <person name="Uchiyama I."/>
            <person name="Ito T."/>
            <person name="Fujiyama A."/>
            <person name="Inagaki F."/>
            <person name="Takami H."/>
        </authorList>
    </citation>
    <scope>NUCLEOTIDE SEQUENCE</scope>
    <source>
        <strain evidence="3">Expedition CK06-06</strain>
    </source>
</reference>
<dbReference type="InterPro" id="IPR050625">
    <property type="entry name" value="ParA/MinD_ATPase"/>
</dbReference>
<keyword evidence="1" id="KW-0547">Nucleotide-binding</keyword>
<comment type="caution">
    <text evidence="3">The sequence shown here is derived from an EMBL/GenBank/DDBJ whole genome shotgun (WGS) entry which is preliminary data.</text>
</comment>